<dbReference type="FunFam" id="3.30.160.60:FF:000131">
    <property type="entry name" value="protein indeterminate-domain 5, chloroplastic-like"/>
    <property type="match status" value="1"/>
</dbReference>
<dbReference type="InterPro" id="IPR055187">
    <property type="entry name" value="C2CH-3rd_BIRD-IDD"/>
</dbReference>
<evidence type="ECO:0000259" key="10">
    <source>
        <dbReference type="PROSITE" id="PS50157"/>
    </source>
</evidence>
<gene>
    <name evidence="11" type="ORF">QN277_021851</name>
</gene>
<dbReference type="InterPro" id="IPR036236">
    <property type="entry name" value="Znf_C2H2_sf"/>
</dbReference>
<dbReference type="FunFam" id="3.30.160.60:FF:000554">
    <property type="entry name" value="protein indeterminate-domain 12-like"/>
    <property type="match status" value="1"/>
</dbReference>
<keyword evidence="5" id="KW-0805">Transcription regulation</keyword>
<dbReference type="SUPFAM" id="SSF57667">
    <property type="entry name" value="beta-beta-alpha zinc fingers"/>
    <property type="match status" value="1"/>
</dbReference>
<evidence type="ECO:0000256" key="1">
    <source>
        <dbReference type="ARBA" id="ARBA00022723"/>
    </source>
</evidence>
<reference evidence="11" key="1">
    <citation type="submission" date="2023-10" db="EMBL/GenBank/DDBJ databases">
        <title>Chromosome-level genome of the transformable northern wattle, Acacia crassicarpa.</title>
        <authorList>
            <person name="Massaro I."/>
            <person name="Sinha N.R."/>
            <person name="Poethig S."/>
            <person name="Leichty A.R."/>
        </authorList>
    </citation>
    <scope>NUCLEOTIDE SEQUENCE</scope>
    <source>
        <strain evidence="11">Acra3RX</strain>
        <tissue evidence="11">Leaf</tissue>
    </source>
</reference>
<evidence type="ECO:0000256" key="7">
    <source>
        <dbReference type="ARBA" id="ARBA00023163"/>
    </source>
</evidence>
<dbReference type="Pfam" id="PF22995">
    <property type="entry name" value="C2CH-3rd_BIRD-IDD"/>
    <property type="match status" value="1"/>
</dbReference>
<dbReference type="InterPro" id="IPR031140">
    <property type="entry name" value="IDD1-16"/>
</dbReference>
<keyword evidence="1" id="KW-0479">Metal-binding</keyword>
<dbReference type="Pfam" id="PF00096">
    <property type="entry name" value="zf-C2H2"/>
    <property type="match status" value="1"/>
</dbReference>
<dbReference type="AlphaFoldDB" id="A0AAE1JR34"/>
<feature type="domain" description="C2H2-type" evidence="10">
    <location>
        <begin position="100"/>
        <end position="122"/>
    </location>
</feature>
<protein>
    <recommendedName>
        <fullName evidence="10">C2H2-type domain-containing protein</fullName>
    </recommendedName>
</protein>
<feature type="compositionally biased region" description="Basic residues" evidence="9">
    <location>
        <begin position="26"/>
        <end position="43"/>
    </location>
</feature>
<evidence type="ECO:0000256" key="6">
    <source>
        <dbReference type="ARBA" id="ARBA00023125"/>
    </source>
</evidence>
<dbReference type="PANTHER" id="PTHR10593:SF238">
    <property type="entry name" value="PROTEIN INDETERMINATE-DOMAIN 7-LIKE ISOFORM X2"/>
    <property type="match status" value="1"/>
</dbReference>
<dbReference type="GO" id="GO:0008270">
    <property type="term" value="F:zinc ion binding"/>
    <property type="evidence" value="ECO:0007669"/>
    <property type="project" value="UniProtKB-KW"/>
</dbReference>
<dbReference type="Pfam" id="PF22992">
    <property type="entry name" value="C2CH-4th_BIRD-IDD"/>
    <property type="match status" value="1"/>
</dbReference>
<dbReference type="Gene3D" id="3.30.160.60">
    <property type="entry name" value="Classic Zinc Finger"/>
    <property type="match status" value="2"/>
</dbReference>
<evidence type="ECO:0000313" key="11">
    <source>
        <dbReference type="EMBL" id="KAK4273451.1"/>
    </source>
</evidence>
<evidence type="ECO:0000313" key="12">
    <source>
        <dbReference type="Proteomes" id="UP001293593"/>
    </source>
</evidence>
<dbReference type="Proteomes" id="UP001293593">
    <property type="component" value="Unassembled WGS sequence"/>
</dbReference>
<dbReference type="InterPro" id="IPR055185">
    <property type="entry name" value="C2CH-4th_BIRD-IDD"/>
</dbReference>
<proteinExistence type="predicted"/>
<dbReference type="SMART" id="SM00355">
    <property type="entry name" value="ZnF_C2H2"/>
    <property type="match status" value="3"/>
</dbReference>
<dbReference type="Pfam" id="PF22996">
    <property type="entry name" value="C2H2-2nd_BIRD-IDD"/>
    <property type="match status" value="1"/>
</dbReference>
<dbReference type="GO" id="GO:0005634">
    <property type="term" value="C:nucleus"/>
    <property type="evidence" value="ECO:0007669"/>
    <property type="project" value="TreeGrafter"/>
</dbReference>
<keyword evidence="3 8" id="KW-0863">Zinc-finger</keyword>
<feature type="compositionally biased region" description="Low complexity" evidence="9">
    <location>
        <begin position="44"/>
        <end position="63"/>
    </location>
</feature>
<keyword evidence="2" id="KW-0677">Repeat</keyword>
<comment type="caution">
    <text evidence="11">The sequence shown here is derived from an EMBL/GenBank/DDBJ whole genome shotgun (WGS) entry which is preliminary data.</text>
</comment>
<evidence type="ECO:0000256" key="9">
    <source>
        <dbReference type="SAM" id="MobiDB-lite"/>
    </source>
</evidence>
<sequence>MSNITSCDSGGSFCTKNSREDGTSIKQHHPQHSSAHHHHHHQFHSPTSLTSTTTNSNGSNANSQLPPPPVKRKRSLPGNPDPSAEVIALSPSTLMARNRFVCEICNKGFQRDQNLQLHRRGHNLPWKLKQRPTTEVRKRVFVCPEPSCVHHNPSRALGDLTGIKKHFSRKHGEKKWKCEKCSKRYAVQSDWKAHSKICGTREYKCDCGTVFSRRDSFITHRAFCDALAEENNKANNEGLLGPKLSGPNSNSLGQLQIPNNPVSSLPLNSNFINPQNGTPHYNHCDEIKHPLSHLHQELLEFPAKPFNYMTGSVFARSLSSNSSCSSLQLGSTSSLSMLEENEHQPGGSAHMSATALLQKAAQMGATMSDSTNTSCMAPSSLGHNNNNNYFMNSGQSDMSSSQYFSGNNNSFGMNSVDMFNAIMDQSKALSKMIEQNSRSNNNMNNSGVLQGKGSGDVTTLDLLGIGGGGGGGGAHDAFLWRQAG</sequence>
<dbReference type="GO" id="GO:0003677">
    <property type="term" value="F:DNA binding"/>
    <property type="evidence" value="ECO:0007669"/>
    <property type="project" value="UniProtKB-KW"/>
</dbReference>
<dbReference type="EMBL" id="JAWXYG010000005">
    <property type="protein sequence ID" value="KAK4273451.1"/>
    <property type="molecule type" value="Genomic_DNA"/>
</dbReference>
<accession>A0AAE1JR34</accession>
<evidence type="ECO:0000256" key="3">
    <source>
        <dbReference type="ARBA" id="ARBA00022771"/>
    </source>
</evidence>
<keyword evidence="6" id="KW-0238">DNA-binding</keyword>
<dbReference type="PROSITE" id="PS00028">
    <property type="entry name" value="ZINC_FINGER_C2H2_1"/>
    <property type="match status" value="1"/>
</dbReference>
<evidence type="ECO:0000256" key="4">
    <source>
        <dbReference type="ARBA" id="ARBA00022833"/>
    </source>
</evidence>
<keyword evidence="12" id="KW-1185">Reference proteome</keyword>
<keyword evidence="7" id="KW-0804">Transcription</keyword>
<evidence type="ECO:0000256" key="2">
    <source>
        <dbReference type="ARBA" id="ARBA00022737"/>
    </source>
</evidence>
<organism evidence="11 12">
    <name type="scientific">Acacia crassicarpa</name>
    <name type="common">northern wattle</name>
    <dbReference type="NCBI Taxonomy" id="499986"/>
    <lineage>
        <taxon>Eukaryota</taxon>
        <taxon>Viridiplantae</taxon>
        <taxon>Streptophyta</taxon>
        <taxon>Embryophyta</taxon>
        <taxon>Tracheophyta</taxon>
        <taxon>Spermatophyta</taxon>
        <taxon>Magnoliopsida</taxon>
        <taxon>eudicotyledons</taxon>
        <taxon>Gunneridae</taxon>
        <taxon>Pentapetalae</taxon>
        <taxon>rosids</taxon>
        <taxon>fabids</taxon>
        <taxon>Fabales</taxon>
        <taxon>Fabaceae</taxon>
        <taxon>Caesalpinioideae</taxon>
        <taxon>mimosoid clade</taxon>
        <taxon>Acacieae</taxon>
        <taxon>Acacia</taxon>
    </lineage>
</organism>
<feature type="region of interest" description="Disordered" evidence="9">
    <location>
        <begin position="18"/>
        <end position="85"/>
    </location>
</feature>
<name>A0AAE1JR34_9FABA</name>
<dbReference type="PROSITE" id="PS50157">
    <property type="entry name" value="ZINC_FINGER_C2H2_2"/>
    <property type="match status" value="1"/>
</dbReference>
<dbReference type="PANTHER" id="PTHR10593">
    <property type="entry name" value="SERINE/THREONINE-PROTEIN KINASE RIO"/>
    <property type="match status" value="1"/>
</dbReference>
<evidence type="ECO:0000256" key="8">
    <source>
        <dbReference type="PROSITE-ProRule" id="PRU00042"/>
    </source>
</evidence>
<dbReference type="InterPro" id="IPR055186">
    <property type="entry name" value="C2H2-2nd_BIRD-IDD"/>
</dbReference>
<evidence type="ECO:0000256" key="5">
    <source>
        <dbReference type="ARBA" id="ARBA00023015"/>
    </source>
</evidence>
<dbReference type="GO" id="GO:0003700">
    <property type="term" value="F:DNA-binding transcription factor activity"/>
    <property type="evidence" value="ECO:0007669"/>
    <property type="project" value="TreeGrafter"/>
</dbReference>
<dbReference type="InterPro" id="IPR013087">
    <property type="entry name" value="Znf_C2H2_type"/>
</dbReference>
<keyword evidence="4" id="KW-0862">Zinc</keyword>